<dbReference type="InterPro" id="IPR045010">
    <property type="entry name" value="MDR_fam"/>
</dbReference>
<accession>A0A7S2BSP8</accession>
<organism evidence="4">
    <name type="scientific">Florenciella parvula</name>
    <dbReference type="NCBI Taxonomy" id="236787"/>
    <lineage>
        <taxon>Eukaryota</taxon>
        <taxon>Sar</taxon>
        <taxon>Stramenopiles</taxon>
        <taxon>Ochrophyta</taxon>
        <taxon>Dictyochophyceae</taxon>
        <taxon>Florenciellales</taxon>
        <taxon>Florenciella</taxon>
    </lineage>
</organism>
<reference evidence="4" key="1">
    <citation type="submission" date="2021-01" db="EMBL/GenBank/DDBJ databases">
        <authorList>
            <person name="Corre E."/>
            <person name="Pelletier E."/>
            <person name="Niang G."/>
            <person name="Scheremetjew M."/>
            <person name="Finn R."/>
            <person name="Kale V."/>
            <person name="Holt S."/>
            <person name="Cochrane G."/>
            <person name="Meng A."/>
            <person name="Brown T."/>
            <person name="Cohen L."/>
        </authorList>
    </citation>
    <scope>NUCLEOTIDE SEQUENCE</scope>
    <source>
        <strain evidence="4">RCC1693</strain>
    </source>
</reference>
<dbReference type="GO" id="GO:0016628">
    <property type="term" value="F:oxidoreductase activity, acting on the CH-CH group of donors, NAD or NADP as acceptor"/>
    <property type="evidence" value="ECO:0007669"/>
    <property type="project" value="InterPro"/>
</dbReference>
<dbReference type="CDD" id="cd05288">
    <property type="entry name" value="PGDH"/>
    <property type="match status" value="1"/>
</dbReference>
<protein>
    <recommendedName>
        <fullName evidence="5">Enoyl reductase (ER) domain-containing protein</fullName>
    </recommendedName>
</protein>
<keyword evidence="1" id="KW-0560">Oxidoreductase</keyword>
<dbReference type="Pfam" id="PF00107">
    <property type="entry name" value="ADH_zinc_N"/>
    <property type="match status" value="1"/>
</dbReference>
<dbReference type="FunFam" id="3.40.50.720:FF:000121">
    <property type="entry name" value="Prostaglandin reductase 2"/>
    <property type="match status" value="1"/>
</dbReference>
<evidence type="ECO:0008006" key="5">
    <source>
        <dbReference type="Google" id="ProtNLM"/>
    </source>
</evidence>
<dbReference type="InterPro" id="IPR036291">
    <property type="entry name" value="NAD(P)-bd_dom_sf"/>
</dbReference>
<evidence type="ECO:0000313" key="4">
    <source>
        <dbReference type="EMBL" id="CAD9405562.1"/>
    </source>
</evidence>
<dbReference type="PANTHER" id="PTHR43205:SF7">
    <property type="entry name" value="PROSTAGLANDIN REDUCTASE 1"/>
    <property type="match status" value="1"/>
</dbReference>
<dbReference type="InterPro" id="IPR013149">
    <property type="entry name" value="ADH-like_C"/>
</dbReference>
<dbReference type="EMBL" id="HBGT01011136">
    <property type="protein sequence ID" value="CAD9405562.1"/>
    <property type="molecule type" value="Transcribed_RNA"/>
</dbReference>
<dbReference type="Pfam" id="PF16884">
    <property type="entry name" value="ADH_N_2"/>
    <property type="match status" value="1"/>
</dbReference>
<dbReference type="Gene3D" id="3.90.180.10">
    <property type="entry name" value="Medium-chain alcohol dehydrogenases, catalytic domain"/>
    <property type="match status" value="1"/>
</dbReference>
<name>A0A7S2BSP8_9STRA</name>
<dbReference type="PANTHER" id="PTHR43205">
    <property type="entry name" value="PROSTAGLANDIN REDUCTASE"/>
    <property type="match status" value="1"/>
</dbReference>
<dbReference type="InterPro" id="IPR041694">
    <property type="entry name" value="ADH_N_2"/>
</dbReference>
<dbReference type="Gene3D" id="3.40.50.720">
    <property type="entry name" value="NAD(P)-binding Rossmann-like Domain"/>
    <property type="match status" value="1"/>
</dbReference>
<feature type="domain" description="Oxidoreductase N-terminal" evidence="3">
    <location>
        <begin position="16"/>
        <end position="103"/>
    </location>
</feature>
<evidence type="ECO:0000259" key="3">
    <source>
        <dbReference type="Pfam" id="PF16884"/>
    </source>
</evidence>
<dbReference type="SUPFAM" id="SSF50129">
    <property type="entry name" value="GroES-like"/>
    <property type="match status" value="1"/>
</dbReference>
<dbReference type="AlphaFoldDB" id="A0A7S2BSP8"/>
<gene>
    <name evidence="4" type="ORF">FPAR1323_LOCUS6101</name>
</gene>
<dbReference type="InterPro" id="IPR011032">
    <property type="entry name" value="GroES-like_sf"/>
</dbReference>
<feature type="domain" description="Alcohol dehydrogenase-like C-terminal" evidence="2">
    <location>
        <begin position="162"/>
        <end position="284"/>
    </location>
</feature>
<dbReference type="SUPFAM" id="SSF51735">
    <property type="entry name" value="NAD(P)-binding Rossmann-fold domains"/>
    <property type="match status" value="1"/>
</dbReference>
<proteinExistence type="predicted"/>
<evidence type="ECO:0000256" key="1">
    <source>
        <dbReference type="ARBA" id="ARBA00023002"/>
    </source>
</evidence>
<sequence>MASSEIAQTVTLIELVPEGIPEPKHFAIVDSPIPVCGQEGDLVLQVMAMSADPYLRGGIKTGEVPRPMTGFVAGKVIESQNEAWPVGSLMGAALPFSSVQLVTSEVLSKTMSWNLTDHISEDEITLGIGVLGMPGSTAYGGLTGVLRPNEGETLFVSAAAGAVGSLVGQMAKAKYNCTVVGSCGGAAKNELVKAKFGFDHAIDYKELSSDDKAAELASKIKEAVPDGIDMYFENVGGYHFEAAMATLRPKGRIAVCGSISTYNYESGTAPLNNINISQMIYTFQRIEGFVCMPWLTGRQGNFLADVSQWYREGKLNVEETTFDGIHSWVDAFAALFTGANTGKVVVKL</sequence>
<evidence type="ECO:0000259" key="2">
    <source>
        <dbReference type="Pfam" id="PF00107"/>
    </source>
</evidence>